<keyword evidence="6 13" id="KW-0441">Lipid A biosynthesis</keyword>
<sequence length="332" mass="36129">MALEQKLNRAWYGKPGLLRTLLPLECLYRGVAAARRQLIRGHSCGAPVIVVGNISVGGSGKTPVVLALAEYCQAQGFRVGIVSRGYGGRAPEYPYLLTSNSGPAEAGDEPYLMAKRSGLPVAVAPDRLAAAQLLVSQSGCNLIISDDGLQHYRLARDIEVLVIDGERGFGNSHCLPVGPLREPRSRARDIALRIINGGDTQNNSGLGGHAMRLKGTVAVNLATGEQRALADWPAAERRVHGLAGIGNPQRFFRSLRAAGFDVIEHAFPDHYPYAAGDLQFTEARPVLMTEKDAVKCRHFSLDQHWMLPVNGVIDDEFYKKLQSRLAEFKAKR</sequence>
<evidence type="ECO:0000256" key="1">
    <source>
        <dbReference type="ARBA" id="ARBA00002274"/>
    </source>
</evidence>
<evidence type="ECO:0000256" key="6">
    <source>
        <dbReference type="ARBA" id="ARBA00022556"/>
    </source>
</evidence>
<accession>A0ABV3U1I3</accession>
<comment type="similarity">
    <text evidence="13">Belongs to the LpxK family.</text>
</comment>
<organism evidence="14 15">
    <name type="scientific">Zhongshania guokunii</name>
    <dbReference type="NCBI Taxonomy" id="641783"/>
    <lineage>
        <taxon>Bacteria</taxon>
        <taxon>Pseudomonadati</taxon>
        <taxon>Pseudomonadota</taxon>
        <taxon>Gammaproteobacteria</taxon>
        <taxon>Cellvibrionales</taxon>
        <taxon>Spongiibacteraceae</taxon>
        <taxon>Zhongshania</taxon>
    </lineage>
</organism>
<dbReference type="PANTHER" id="PTHR42724">
    <property type="entry name" value="TETRAACYLDISACCHARIDE 4'-KINASE"/>
    <property type="match status" value="1"/>
</dbReference>
<comment type="catalytic activity">
    <reaction evidence="13">
        <text>a lipid A disaccharide + ATP = a lipid IVA + ADP + H(+)</text>
        <dbReference type="Rhea" id="RHEA:67840"/>
        <dbReference type="ChEBI" id="CHEBI:15378"/>
        <dbReference type="ChEBI" id="CHEBI:30616"/>
        <dbReference type="ChEBI" id="CHEBI:176343"/>
        <dbReference type="ChEBI" id="CHEBI:176425"/>
        <dbReference type="ChEBI" id="CHEBI:456216"/>
        <dbReference type="EC" id="2.7.1.130"/>
    </reaction>
</comment>
<evidence type="ECO:0000256" key="11">
    <source>
        <dbReference type="ARBA" id="ARBA00023098"/>
    </source>
</evidence>
<evidence type="ECO:0000256" key="13">
    <source>
        <dbReference type="HAMAP-Rule" id="MF_00409"/>
    </source>
</evidence>
<evidence type="ECO:0000256" key="10">
    <source>
        <dbReference type="ARBA" id="ARBA00022840"/>
    </source>
</evidence>
<comment type="pathway">
    <text evidence="2 13">Glycolipid biosynthesis; lipid IV(A) biosynthesis; lipid IV(A) from (3R)-3-hydroxytetradecanoyl-[acyl-carrier-protein] and UDP-N-acetyl-alpha-D-glucosamine: step 6/6.</text>
</comment>
<evidence type="ECO:0000313" key="14">
    <source>
        <dbReference type="EMBL" id="MEX1667759.1"/>
    </source>
</evidence>
<name>A0ABV3U1I3_9GAMM</name>
<dbReference type="NCBIfam" id="TIGR00682">
    <property type="entry name" value="lpxK"/>
    <property type="match status" value="1"/>
</dbReference>
<reference evidence="14 15" key="1">
    <citation type="journal article" date="2011" name="Int. J. Syst. Evol. Microbiol.">
        <title>Zhongshania antarctica gen. nov., sp. nov. and Zhongshania guokunii sp. nov., gammaproteobacteria respectively isolated from coastal attached (fast) ice and surface seawater of the Antarctic.</title>
        <authorList>
            <person name="Li H.J."/>
            <person name="Zhang X.Y."/>
            <person name="Chen C.X."/>
            <person name="Zhang Y.J."/>
            <person name="Gao Z.M."/>
            <person name="Yu Y."/>
            <person name="Chen X.L."/>
            <person name="Chen B."/>
            <person name="Zhang Y.Z."/>
        </authorList>
    </citation>
    <scope>NUCLEOTIDE SEQUENCE [LARGE SCALE GENOMIC DNA]</scope>
    <source>
        <strain evidence="14 15">ZS6-22T</strain>
    </source>
</reference>
<dbReference type="RefSeq" id="WP_368380062.1">
    <property type="nucleotide sequence ID" value="NZ_JBFRYA010000001.1"/>
</dbReference>
<dbReference type="HAMAP" id="MF_00409">
    <property type="entry name" value="LpxK"/>
    <property type="match status" value="1"/>
</dbReference>
<evidence type="ECO:0000256" key="12">
    <source>
        <dbReference type="ARBA" id="ARBA00029757"/>
    </source>
</evidence>
<keyword evidence="15" id="KW-1185">Reference proteome</keyword>
<feature type="binding site" evidence="13">
    <location>
        <begin position="55"/>
        <end position="62"/>
    </location>
    <ligand>
        <name>ATP</name>
        <dbReference type="ChEBI" id="CHEBI:30616"/>
    </ligand>
</feature>
<dbReference type="Pfam" id="PF02606">
    <property type="entry name" value="LpxK"/>
    <property type="match status" value="1"/>
</dbReference>
<dbReference type="Proteomes" id="UP001557485">
    <property type="component" value="Unassembled WGS sequence"/>
</dbReference>
<evidence type="ECO:0000256" key="9">
    <source>
        <dbReference type="ARBA" id="ARBA00022777"/>
    </source>
</evidence>
<evidence type="ECO:0000256" key="5">
    <source>
        <dbReference type="ARBA" id="ARBA00022516"/>
    </source>
</evidence>
<proteinExistence type="inferred from homology"/>
<dbReference type="SUPFAM" id="SSF52540">
    <property type="entry name" value="P-loop containing nucleoside triphosphate hydrolases"/>
    <property type="match status" value="1"/>
</dbReference>
<dbReference type="PANTHER" id="PTHR42724:SF1">
    <property type="entry name" value="TETRAACYLDISACCHARIDE 4'-KINASE, MITOCHONDRIAL-RELATED"/>
    <property type="match status" value="1"/>
</dbReference>
<evidence type="ECO:0000256" key="8">
    <source>
        <dbReference type="ARBA" id="ARBA00022741"/>
    </source>
</evidence>
<gene>
    <name evidence="13 14" type="primary">lpxK</name>
    <name evidence="14" type="ORF">AB4876_02485</name>
</gene>
<keyword evidence="7 13" id="KW-0808">Transferase</keyword>
<evidence type="ECO:0000256" key="3">
    <source>
        <dbReference type="ARBA" id="ARBA00012071"/>
    </source>
</evidence>
<dbReference type="EC" id="2.7.1.130" evidence="3 13"/>
<dbReference type="InterPro" id="IPR003758">
    <property type="entry name" value="LpxK"/>
</dbReference>
<keyword evidence="5 13" id="KW-0444">Lipid biosynthesis</keyword>
<dbReference type="GO" id="GO:0009029">
    <property type="term" value="F:lipid-A 4'-kinase activity"/>
    <property type="evidence" value="ECO:0007669"/>
    <property type="project" value="UniProtKB-EC"/>
</dbReference>
<protein>
    <recommendedName>
        <fullName evidence="4 13">Tetraacyldisaccharide 4'-kinase</fullName>
        <ecNumber evidence="3 13">2.7.1.130</ecNumber>
    </recommendedName>
    <alternativeName>
        <fullName evidence="12 13">Lipid A 4'-kinase</fullName>
    </alternativeName>
</protein>
<evidence type="ECO:0000256" key="2">
    <source>
        <dbReference type="ARBA" id="ARBA00004870"/>
    </source>
</evidence>
<dbReference type="InterPro" id="IPR027417">
    <property type="entry name" value="P-loop_NTPase"/>
</dbReference>
<keyword evidence="11 13" id="KW-0443">Lipid metabolism</keyword>
<keyword evidence="10 13" id="KW-0067">ATP-binding</keyword>
<comment type="function">
    <text evidence="1 13">Transfers the gamma-phosphate of ATP to the 4'-position of a tetraacyldisaccharide 1-phosphate intermediate (termed DS-1-P) to form tetraacyldisaccharide 1,4'-bis-phosphate (lipid IVA).</text>
</comment>
<evidence type="ECO:0000256" key="4">
    <source>
        <dbReference type="ARBA" id="ARBA00016436"/>
    </source>
</evidence>
<keyword evidence="8 13" id="KW-0547">Nucleotide-binding</keyword>
<evidence type="ECO:0000313" key="15">
    <source>
        <dbReference type="Proteomes" id="UP001557485"/>
    </source>
</evidence>
<evidence type="ECO:0000256" key="7">
    <source>
        <dbReference type="ARBA" id="ARBA00022679"/>
    </source>
</evidence>
<dbReference type="EMBL" id="JBFRYA010000001">
    <property type="protein sequence ID" value="MEX1667759.1"/>
    <property type="molecule type" value="Genomic_DNA"/>
</dbReference>
<comment type="caution">
    <text evidence="14">The sequence shown here is derived from an EMBL/GenBank/DDBJ whole genome shotgun (WGS) entry which is preliminary data.</text>
</comment>
<keyword evidence="9 13" id="KW-0418">Kinase</keyword>